<dbReference type="InterPro" id="IPR027574">
    <property type="entry name" value="Thiaminase_II"/>
</dbReference>
<sequence>MTSLFQRLKTDCADEWCSYTHHAFVRGMGDGSLPEAAFRDYLVQDYLFLIQFARAYALATYKARSLSEMRAGLDGLKAILDVEMDLHVRLCAKWGLSTVDLETTPEKPQTIAYTRFVLDAGQAGDLLDLYAALAPCMIGYGEIGKALQKHATPDNPYAEWIAEYASDGYQEIMAASIANLDALAVDMLTENRYPRLKHLFSQATLLEADFWQMGLDAEQDEK</sequence>
<dbReference type="InterPro" id="IPR016084">
    <property type="entry name" value="Haem_Oase-like_multi-hlx"/>
</dbReference>
<organism evidence="3 4">
    <name type="scientific">Pseudahrensia aquimaris</name>
    <dbReference type="NCBI Taxonomy" id="744461"/>
    <lineage>
        <taxon>Bacteria</taxon>
        <taxon>Pseudomonadati</taxon>
        <taxon>Pseudomonadota</taxon>
        <taxon>Alphaproteobacteria</taxon>
        <taxon>Hyphomicrobiales</taxon>
        <taxon>Ahrensiaceae</taxon>
        <taxon>Pseudahrensia</taxon>
    </lineage>
</organism>
<evidence type="ECO:0000313" key="3">
    <source>
        <dbReference type="EMBL" id="MFD0917916.1"/>
    </source>
</evidence>
<evidence type="ECO:0000256" key="1">
    <source>
        <dbReference type="RuleBase" id="RU363093"/>
    </source>
</evidence>
<keyword evidence="1" id="KW-0784">Thiamine biosynthesis</keyword>
<comment type="similarity">
    <text evidence="1">Belongs to the TenA family.</text>
</comment>
<comment type="caution">
    <text evidence="3">The sequence shown here is derived from an EMBL/GenBank/DDBJ whole genome shotgun (WGS) entry which is preliminary data.</text>
</comment>
<dbReference type="GO" id="GO:0050334">
    <property type="term" value="F:thiaminase activity"/>
    <property type="evidence" value="ECO:0007669"/>
    <property type="project" value="UniProtKB-EC"/>
</dbReference>
<dbReference type="EMBL" id="JBHTJV010000026">
    <property type="protein sequence ID" value="MFD0917916.1"/>
    <property type="molecule type" value="Genomic_DNA"/>
</dbReference>
<evidence type="ECO:0000313" key="4">
    <source>
        <dbReference type="Proteomes" id="UP001597101"/>
    </source>
</evidence>
<keyword evidence="1 3" id="KW-0378">Hydrolase</keyword>
<comment type="catalytic activity">
    <reaction evidence="1">
        <text>thiamine + H2O = 5-(2-hydroxyethyl)-4-methylthiazole + 4-amino-5-hydroxymethyl-2-methylpyrimidine + H(+)</text>
        <dbReference type="Rhea" id="RHEA:17509"/>
        <dbReference type="ChEBI" id="CHEBI:15377"/>
        <dbReference type="ChEBI" id="CHEBI:15378"/>
        <dbReference type="ChEBI" id="CHEBI:16892"/>
        <dbReference type="ChEBI" id="CHEBI:17957"/>
        <dbReference type="ChEBI" id="CHEBI:18385"/>
        <dbReference type="EC" id="3.5.99.2"/>
    </reaction>
</comment>
<name>A0ABW3FHG6_9HYPH</name>
<dbReference type="Proteomes" id="UP001597101">
    <property type="component" value="Unassembled WGS sequence"/>
</dbReference>
<keyword evidence="4" id="KW-1185">Reference proteome</keyword>
<reference evidence="4" key="1">
    <citation type="journal article" date="2019" name="Int. J. Syst. Evol. Microbiol.">
        <title>The Global Catalogue of Microorganisms (GCM) 10K type strain sequencing project: providing services to taxonomists for standard genome sequencing and annotation.</title>
        <authorList>
            <consortium name="The Broad Institute Genomics Platform"/>
            <consortium name="The Broad Institute Genome Sequencing Center for Infectious Disease"/>
            <person name="Wu L."/>
            <person name="Ma J."/>
        </authorList>
    </citation>
    <scope>NUCLEOTIDE SEQUENCE [LARGE SCALE GENOMIC DNA]</scope>
    <source>
        <strain evidence="4">CCUG 60023</strain>
    </source>
</reference>
<dbReference type="InterPro" id="IPR004305">
    <property type="entry name" value="Thiaminase-2/PQQC"/>
</dbReference>
<dbReference type="InterPro" id="IPR050967">
    <property type="entry name" value="Thiamine_Salvage_TenA"/>
</dbReference>
<dbReference type="CDD" id="cd19367">
    <property type="entry name" value="TenA_C_ScTHI20-like"/>
    <property type="match status" value="1"/>
</dbReference>
<comment type="pathway">
    <text evidence="1">Cofactor biosynthesis; thiamine diphosphate biosynthesis.</text>
</comment>
<dbReference type="Pfam" id="PF03070">
    <property type="entry name" value="TENA_THI-4"/>
    <property type="match status" value="1"/>
</dbReference>
<accession>A0ABW3FHG6</accession>
<dbReference type="Gene3D" id="1.20.910.10">
    <property type="entry name" value="Heme oxygenase-like"/>
    <property type="match status" value="1"/>
</dbReference>
<dbReference type="NCBIfam" id="TIGR04306">
    <property type="entry name" value="salvage_TenA"/>
    <property type="match status" value="1"/>
</dbReference>
<dbReference type="SUPFAM" id="SSF48613">
    <property type="entry name" value="Heme oxygenase-like"/>
    <property type="match status" value="1"/>
</dbReference>
<dbReference type="EC" id="3.5.99.2" evidence="1"/>
<dbReference type="PANTHER" id="PTHR43198:SF2">
    <property type="entry name" value="SI:CH1073-67J19.1-RELATED"/>
    <property type="match status" value="1"/>
</dbReference>
<dbReference type="RefSeq" id="WP_377213772.1">
    <property type="nucleotide sequence ID" value="NZ_JBHTJV010000026.1"/>
</dbReference>
<proteinExistence type="inferred from homology"/>
<gene>
    <name evidence="3" type="primary">tenA</name>
    <name evidence="3" type="ORF">ACFQ14_16035</name>
</gene>
<dbReference type="PANTHER" id="PTHR43198">
    <property type="entry name" value="BIFUNCTIONAL TH2 PROTEIN"/>
    <property type="match status" value="1"/>
</dbReference>
<protein>
    <recommendedName>
        <fullName evidence="1">Aminopyrimidine aminohydrolase</fullName>
        <ecNumber evidence="1">3.5.99.2</ecNumber>
    </recommendedName>
</protein>
<evidence type="ECO:0000259" key="2">
    <source>
        <dbReference type="Pfam" id="PF03070"/>
    </source>
</evidence>
<comment type="function">
    <text evidence="1">Catalyzes an amino-pyrimidine hydrolysis reaction at the C5' of the pyrimidine moiety of thiamine compounds, a reaction that is part of a thiamine salvage pathway.</text>
</comment>
<feature type="domain" description="Thiaminase-2/PQQC" evidence="2">
    <location>
        <begin position="16"/>
        <end position="216"/>
    </location>
</feature>
<comment type="catalytic activity">
    <reaction evidence="1">
        <text>4-amino-5-aminomethyl-2-methylpyrimidine + H2O = 4-amino-5-hydroxymethyl-2-methylpyrimidine + NH4(+)</text>
        <dbReference type="Rhea" id="RHEA:31799"/>
        <dbReference type="ChEBI" id="CHEBI:15377"/>
        <dbReference type="ChEBI" id="CHEBI:16892"/>
        <dbReference type="ChEBI" id="CHEBI:28938"/>
        <dbReference type="ChEBI" id="CHEBI:63416"/>
        <dbReference type="EC" id="3.5.99.2"/>
    </reaction>
</comment>